<accession>A0A834GQ86</accession>
<dbReference type="EMBL" id="WJXA01000006">
    <property type="protein sequence ID" value="KAF7140064.1"/>
    <property type="molecule type" value="Genomic_DNA"/>
</dbReference>
<organism evidence="1 2">
    <name type="scientific">Rhododendron simsii</name>
    <name type="common">Sims's rhododendron</name>
    <dbReference type="NCBI Taxonomy" id="118357"/>
    <lineage>
        <taxon>Eukaryota</taxon>
        <taxon>Viridiplantae</taxon>
        <taxon>Streptophyta</taxon>
        <taxon>Embryophyta</taxon>
        <taxon>Tracheophyta</taxon>
        <taxon>Spermatophyta</taxon>
        <taxon>Magnoliopsida</taxon>
        <taxon>eudicotyledons</taxon>
        <taxon>Gunneridae</taxon>
        <taxon>Pentapetalae</taxon>
        <taxon>asterids</taxon>
        <taxon>Ericales</taxon>
        <taxon>Ericaceae</taxon>
        <taxon>Ericoideae</taxon>
        <taxon>Rhodoreae</taxon>
        <taxon>Rhododendron</taxon>
    </lineage>
</organism>
<dbReference type="Proteomes" id="UP000626092">
    <property type="component" value="Unassembled WGS sequence"/>
</dbReference>
<protein>
    <submittedName>
        <fullName evidence="1">Uncharacterized protein</fullName>
    </submittedName>
</protein>
<sequence length="67" mass="7971">MRCQKRLPPLAILQEDHMQQNKGLRHCVLISFPFLVAFHSCMQFVDDDNKGYLEINYTFGIQKEWVE</sequence>
<proteinExistence type="predicted"/>
<dbReference type="AlphaFoldDB" id="A0A834GQ86"/>
<comment type="caution">
    <text evidence="1">The sequence shown here is derived from an EMBL/GenBank/DDBJ whole genome shotgun (WGS) entry which is preliminary data.</text>
</comment>
<keyword evidence="2" id="KW-1185">Reference proteome</keyword>
<evidence type="ECO:0000313" key="1">
    <source>
        <dbReference type="EMBL" id="KAF7140064.1"/>
    </source>
</evidence>
<evidence type="ECO:0000313" key="2">
    <source>
        <dbReference type="Proteomes" id="UP000626092"/>
    </source>
</evidence>
<name>A0A834GQ86_RHOSS</name>
<reference evidence="1" key="1">
    <citation type="submission" date="2019-11" db="EMBL/GenBank/DDBJ databases">
        <authorList>
            <person name="Liu Y."/>
            <person name="Hou J."/>
            <person name="Li T.-Q."/>
            <person name="Guan C.-H."/>
            <person name="Wu X."/>
            <person name="Wu H.-Z."/>
            <person name="Ling F."/>
            <person name="Zhang R."/>
            <person name="Shi X.-G."/>
            <person name="Ren J.-P."/>
            <person name="Chen E.-F."/>
            <person name="Sun J.-M."/>
        </authorList>
    </citation>
    <scope>NUCLEOTIDE SEQUENCE</scope>
    <source>
        <strain evidence="1">Adult_tree_wgs_1</strain>
        <tissue evidence="1">Leaves</tissue>
    </source>
</reference>
<gene>
    <name evidence="1" type="ORF">RHSIM_Rhsim06G0225000</name>
</gene>